<dbReference type="Proteomes" id="UP000601435">
    <property type="component" value="Unassembled WGS sequence"/>
</dbReference>
<accession>A0A812P5Z9</accession>
<name>A0A812P5Z9_9DINO</name>
<gene>
    <name evidence="1" type="ORF">SNEC2469_LOCUS8794</name>
</gene>
<proteinExistence type="predicted"/>
<comment type="caution">
    <text evidence="1">The sequence shown here is derived from an EMBL/GenBank/DDBJ whole genome shotgun (WGS) entry which is preliminary data.</text>
</comment>
<evidence type="ECO:0000313" key="2">
    <source>
        <dbReference type="Proteomes" id="UP000601435"/>
    </source>
</evidence>
<dbReference type="AlphaFoldDB" id="A0A812P5Z9"/>
<keyword evidence="2" id="KW-1185">Reference proteome</keyword>
<organism evidence="1 2">
    <name type="scientific">Symbiodinium necroappetens</name>
    <dbReference type="NCBI Taxonomy" id="1628268"/>
    <lineage>
        <taxon>Eukaryota</taxon>
        <taxon>Sar</taxon>
        <taxon>Alveolata</taxon>
        <taxon>Dinophyceae</taxon>
        <taxon>Suessiales</taxon>
        <taxon>Symbiodiniaceae</taxon>
        <taxon>Symbiodinium</taxon>
    </lineage>
</organism>
<feature type="non-terminal residue" evidence="1">
    <location>
        <position position="294"/>
    </location>
</feature>
<dbReference type="EMBL" id="CAJNJA010014396">
    <property type="protein sequence ID" value="CAE7341438.1"/>
    <property type="molecule type" value="Genomic_DNA"/>
</dbReference>
<protein>
    <submittedName>
        <fullName evidence="1">Uncharacterized protein</fullName>
    </submittedName>
</protein>
<dbReference type="OrthoDB" id="410599at2759"/>
<evidence type="ECO:0000313" key="1">
    <source>
        <dbReference type="EMBL" id="CAE7341438.1"/>
    </source>
</evidence>
<sequence>MPYLSCRVPAEQIQENFKAWWRSEEHGMMTQGTGPEMDGDSDADDEPVIQDGVAVETLDTFEEEAQEIDYEANDVAAMASQANLHLFTSAEDHAAMKAELAALQEKVDPTKYFTCSLSEICLLDPLETVLCQLRTASCSTAGAKLVLTFPEKFAELLETISDNPQQWLKATPTEESAVAGPSEVEASAKVWAPAMFSRSMAGSKNIEDFLQRLPAACKAAGFQILDGDGKIFVGTSLVRYDVITMRAAEFFDITFAAVSTKNFGKSVLADLAEVCPKDPTSAARLRKLRSRIDK</sequence>
<reference evidence="1" key="1">
    <citation type="submission" date="2021-02" db="EMBL/GenBank/DDBJ databases">
        <authorList>
            <person name="Dougan E. K."/>
            <person name="Rhodes N."/>
            <person name="Thang M."/>
            <person name="Chan C."/>
        </authorList>
    </citation>
    <scope>NUCLEOTIDE SEQUENCE</scope>
</reference>